<feature type="chain" id="PRO_5034736609" description="RING-type E3 ubiquitin transferase" evidence="15">
    <location>
        <begin position="22"/>
        <end position="584"/>
    </location>
</feature>
<dbReference type="AlphaFoldDB" id="A0A8E2EHW8"/>
<dbReference type="GO" id="GO:0006511">
    <property type="term" value="P:ubiquitin-dependent protein catabolic process"/>
    <property type="evidence" value="ECO:0007669"/>
    <property type="project" value="TreeGrafter"/>
</dbReference>
<dbReference type="Gene3D" id="3.30.40.10">
    <property type="entry name" value="Zinc/RING finger domain, C3HC4 (zinc finger)"/>
    <property type="match status" value="1"/>
</dbReference>
<keyword evidence="5 14" id="KW-0812">Transmembrane</keyword>
<dbReference type="CDD" id="cd16454">
    <property type="entry name" value="RING-H2_PA-TM-RING"/>
    <property type="match status" value="1"/>
</dbReference>
<evidence type="ECO:0000256" key="4">
    <source>
        <dbReference type="ARBA" id="ARBA00022679"/>
    </source>
</evidence>
<comment type="catalytic activity">
    <reaction evidence="1">
        <text>S-ubiquitinyl-[E2 ubiquitin-conjugating enzyme]-L-cysteine + [acceptor protein]-L-lysine = [E2 ubiquitin-conjugating enzyme]-L-cysteine + N(6)-ubiquitinyl-[acceptor protein]-L-lysine.</text>
        <dbReference type="EC" id="2.3.2.27"/>
    </reaction>
</comment>
<keyword evidence="15" id="KW-0732">Signal</keyword>
<keyword evidence="10 14" id="KW-1133">Transmembrane helix</keyword>
<feature type="signal peptide" evidence="15">
    <location>
        <begin position="1"/>
        <end position="21"/>
    </location>
</feature>
<feature type="compositionally biased region" description="Gly residues" evidence="13">
    <location>
        <begin position="548"/>
        <end position="558"/>
    </location>
</feature>
<dbReference type="InterPro" id="IPR013083">
    <property type="entry name" value="Znf_RING/FYVE/PHD"/>
</dbReference>
<keyword evidence="8" id="KW-0833">Ubl conjugation pathway</keyword>
<evidence type="ECO:0000313" key="18">
    <source>
        <dbReference type="Proteomes" id="UP000250266"/>
    </source>
</evidence>
<evidence type="ECO:0000313" key="17">
    <source>
        <dbReference type="EMBL" id="OCK83893.1"/>
    </source>
</evidence>
<feature type="transmembrane region" description="Helical" evidence="14">
    <location>
        <begin position="204"/>
        <end position="230"/>
    </location>
</feature>
<dbReference type="PANTHER" id="PTHR45977">
    <property type="entry name" value="TARGET OF ERK KINASE MPK-1"/>
    <property type="match status" value="1"/>
</dbReference>
<keyword evidence="9" id="KW-0862">Zinc</keyword>
<keyword evidence="7 12" id="KW-0863">Zinc-finger</keyword>
<evidence type="ECO:0000256" key="11">
    <source>
        <dbReference type="ARBA" id="ARBA00023136"/>
    </source>
</evidence>
<gene>
    <name evidence="17" type="ORF">K432DRAFT_440509</name>
</gene>
<evidence type="ECO:0000256" key="7">
    <source>
        <dbReference type="ARBA" id="ARBA00022771"/>
    </source>
</evidence>
<feature type="compositionally biased region" description="Basic and acidic residues" evidence="13">
    <location>
        <begin position="269"/>
        <end position="279"/>
    </location>
</feature>
<proteinExistence type="predicted"/>
<name>A0A8E2EHW8_9PEZI</name>
<dbReference type="SUPFAM" id="SSF57850">
    <property type="entry name" value="RING/U-box"/>
    <property type="match status" value="1"/>
</dbReference>
<evidence type="ECO:0000256" key="5">
    <source>
        <dbReference type="ARBA" id="ARBA00022692"/>
    </source>
</evidence>
<keyword evidence="6" id="KW-0479">Metal-binding</keyword>
<evidence type="ECO:0000256" key="12">
    <source>
        <dbReference type="PROSITE-ProRule" id="PRU00175"/>
    </source>
</evidence>
<reference evidence="17 18" key="1">
    <citation type="journal article" date="2016" name="Nat. Commun.">
        <title>Ectomycorrhizal ecology is imprinted in the genome of the dominant symbiotic fungus Cenococcum geophilum.</title>
        <authorList>
            <consortium name="DOE Joint Genome Institute"/>
            <person name="Peter M."/>
            <person name="Kohler A."/>
            <person name="Ohm R.A."/>
            <person name="Kuo A."/>
            <person name="Krutzmann J."/>
            <person name="Morin E."/>
            <person name="Arend M."/>
            <person name="Barry K.W."/>
            <person name="Binder M."/>
            <person name="Choi C."/>
            <person name="Clum A."/>
            <person name="Copeland A."/>
            <person name="Grisel N."/>
            <person name="Haridas S."/>
            <person name="Kipfer T."/>
            <person name="LaButti K."/>
            <person name="Lindquist E."/>
            <person name="Lipzen A."/>
            <person name="Maire R."/>
            <person name="Meier B."/>
            <person name="Mihaltcheva S."/>
            <person name="Molinier V."/>
            <person name="Murat C."/>
            <person name="Poggeler S."/>
            <person name="Quandt C.A."/>
            <person name="Sperisen C."/>
            <person name="Tritt A."/>
            <person name="Tisserant E."/>
            <person name="Crous P.W."/>
            <person name="Henrissat B."/>
            <person name="Nehls U."/>
            <person name="Egli S."/>
            <person name="Spatafora J.W."/>
            <person name="Grigoriev I.V."/>
            <person name="Martin F.M."/>
        </authorList>
    </citation>
    <scope>NUCLEOTIDE SEQUENCE [LARGE SCALE GENOMIC DNA]</scope>
    <source>
        <strain evidence="17 18">CBS 459.81</strain>
    </source>
</reference>
<dbReference type="GO" id="GO:0016567">
    <property type="term" value="P:protein ubiquitination"/>
    <property type="evidence" value="ECO:0007669"/>
    <property type="project" value="TreeGrafter"/>
</dbReference>
<organism evidence="17 18">
    <name type="scientific">Lepidopterella palustris CBS 459.81</name>
    <dbReference type="NCBI Taxonomy" id="1314670"/>
    <lineage>
        <taxon>Eukaryota</taxon>
        <taxon>Fungi</taxon>
        <taxon>Dikarya</taxon>
        <taxon>Ascomycota</taxon>
        <taxon>Pezizomycotina</taxon>
        <taxon>Dothideomycetes</taxon>
        <taxon>Pleosporomycetidae</taxon>
        <taxon>Mytilinidiales</taxon>
        <taxon>Argynnaceae</taxon>
        <taxon>Lepidopterella</taxon>
    </lineage>
</organism>
<evidence type="ECO:0000256" key="2">
    <source>
        <dbReference type="ARBA" id="ARBA00004141"/>
    </source>
</evidence>
<feature type="region of interest" description="Disordered" evidence="13">
    <location>
        <begin position="473"/>
        <end position="584"/>
    </location>
</feature>
<evidence type="ECO:0000256" key="1">
    <source>
        <dbReference type="ARBA" id="ARBA00000900"/>
    </source>
</evidence>
<keyword evidence="18" id="KW-1185">Reference proteome</keyword>
<comment type="subcellular location">
    <subcellularLocation>
        <location evidence="2">Membrane</location>
        <topology evidence="2">Multi-pass membrane protein</topology>
    </subcellularLocation>
</comment>
<feature type="compositionally biased region" description="Polar residues" evidence="13">
    <location>
        <begin position="398"/>
        <end position="423"/>
    </location>
</feature>
<dbReference type="Proteomes" id="UP000250266">
    <property type="component" value="Unassembled WGS sequence"/>
</dbReference>
<sequence length="584" mass="61289">MARLTYQWLAIYSALTTIATAQIAPSNTSSSEPTTGTFQLLASKWMSSVAEIVPLTSRAATGYMAPPGGLTGTLFDTTPSSVANLSSSNIAFISCDPSDYPGNIDAVGLLQRAISVNATAGLLYSQISDYCNYTNAPGSLQEFFLYSMTSANGSAKLLSDLRKTSMSQMYFATISHNTNTSGTNGSDTSNNNNTNPLGPSPSTAVAMIILYSITGIITALFLIIIVTGAVRAHRHPDQYGPRDVLGRPRQSRARGLARAMLDTLPIVKFGERDAPKPTDVELGSNSETRDAITHDPNNVAAETGQNSNQESSELPETQPTDAHRESLSGISPAQPLAAGVSETDPDEALGCSICTDDFEKGQDIRVLPCNHKFHPACVDPWLLNVSGTCPLCRIDLRPTTSRTPSSADPNNDDPNSPTRSSSLAPPLDPEAAATATSSRRRSAFRDMLSLHSRPNATAEERLAALRRLREQREHGGNGGVGAGMSVAGGSDDVADAGRRKRMSARLQEVLGIRTGRPGVGPGADTGAGASAGASEEGHAVGSESGSGSRSGSGGGSASGSGSRDEERDEERDEGRRDTSRSPTR</sequence>
<dbReference type="EMBL" id="KV744850">
    <property type="protein sequence ID" value="OCK83893.1"/>
    <property type="molecule type" value="Genomic_DNA"/>
</dbReference>
<feature type="region of interest" description="Disordered" evidence="13">
    <location>
        <begin position="178"/>
        <end position="198"/>
    </location>
</feature>
<evidence type="ECO:0000256" key="3">
    <source>
        <dbReference type="ARBA" id="ARBA00012483"/>
    </source>
</evidence>
<dbReference type="GO" id="GO:0016020">
    <property type="term" value="C:membrane"/>
    <property type="evidence" value="ECO:0007669"/>
    <property type="project" value="UniProtKB-SubCell"/>
</dbReference>
<dbReference type="EC" id="2.3.2.27" evidence="3"/>
<evidence type="ECO:0000259" key="16">
    <source>
        <dbReference type="PROSITE" id="PS50089"/>
    </source>
</evidence>
<accession>A0A8E2EHW8</accession>
<dbReference type="Pfam" id="PF13639">
    <property type="entry name" value="zf-RING_2"/>
    <property type="match status" value="1"/>
</dbReference>
<keyword evidence="11 14" id="KW-0472">Membrane</keyword>
<feature type="domain" description="RING-type" evidence="16">
    <location>
        <begin position="351"/>
        <end position="393"/>
    </location>
</feature>
<evidence type="ECO:0000256" key="6">
    <source>
        <dbReference type="ARBA" id="ARBA00022723"/>
    </source>
</evidence>
<dbReference type="PANTHER" id="PTHR45977:SF4">
    <property type="entry name" value="RING-TYPE DOMAIN-CONTAINING PROTEIN"/>
    <property type="match status" value="1"/>
</dbReference>
<feature type="compositionally biased region" description="Polar residues" evidence="13">
    <location>
        <begin position="303"/>
        <end position="320"/>
    </location>
</feature>
<evidence type="ECO:0000256" key="14">
    <source>
        <dbReference type="SAM" id="Phobius"/>
    </source>
</evidence>
<evidence type="ECO:0000256" key="13">
    <source>
        <dbReference type="SAM" id="MobiDB-lite"/>
    </source>
</evidence>
<feature type="region of interest" description="Disordered" evidence="13">
    <location>
        <begin position="269"/>
        <end position="328"/>
    </location>
</feature>
<keyword evidence="4" id="KW-0808">Transferase</keyword>
<feature type="compositionally biased region" description="Basic and acidic residues" evidence="13">
    <location>
        <begin position="572"/>
        <end position="584"/>
    </location>
</feature>
<dbReference type="OrthoDB" id="8062037at2759"/>
<feature type="compositionally biased region" description="Low complexity" evidence="13">
    <location>
        <begin position="526"/>
        <end position="547"/>
    </location>
</feature>
<dbReference type="GO" id="GO:0008270">
    <property type="term" value="F:zinc ion binding"/>
    <property type="evidence" value="ECO:0007669"/>
    <property type="project" value="UniProtKB-KW"/>
</dbReference>
<protein>
    <recommendedName>
        <fullName evidence="3">RING-type E3 ubiquitin transferase</fullName>
        <ecNumber evidence="3">2.3.2.27</ecNumber>
    </recommendedName>
</protein>
<evidence type="ECO:0000256" key="15">
    <source>
        <dbReference type="SAM" id="SignalP"/>
    </source>
</evidence>
<dbReference type="GO" id="GO:0061630">
    <property type="term" value="F:ubiquitin protein ligase activity"/>
    <property type="evidence" value="ECO:0007669"/>
    <property type="project" value="UniProtKB-EC"/>
</dbReference>
<evidence type="ECO:0000256" key="8">
    <source>
        <dbReference type="ARBA" id="ARBA00022786"/>
    </source>
</evidence>
<dbReference type="PROSITE" id="PS50089">
    <property type="entry name" value="ZF_RING_2"/>
    <property type="match status" value="1"/>
</dbReference>
<dbReference type="InterPro" id="IPR001841">
    <property type="entry name" value="Znf_RING"/>
</dbReference>
<evidence type="ECO:0000256" key="9">
    <source>
        <dbReference type="ARBA" id="ARBA00022833"/>
    </source>
</evidence>
<dbReference type="SMART" id="SM00184">
    <property type="entry name" value="RING"/>
    <property type="match status" value="1"/>
</dbReference>
<evidence type="ECO:0000256" key="10">
    <source>
        <dbReference type="ARBA" id="ARBA00022989"/>
    </source>
</evidence>
<feature type="region of interest" description="Disordered" evidence="13">
    <location>
        <begin position="398"/>
        <end position="452"/>
    </location>
</feature>